<evidence type="ECO:0000313" key="1">
    <source>
        <dbReference type="EMBL" id="CAK8991600.1"/>
    </source>
</evidence>
<accession>A0ABP0HN06</accession>
<proteinExistence type="predicted"/>
<dbReference type="EMBL" id="CAXAMM010001337">
    <property type="protein sequence ID" value="CAK8991600.1"/>
    <property type="molecule type" value="Genomic_DNA"/>
</dbReference>
<sequence length="167" mass="17732">MAVESFRERNGLQADADFAFYFLDFAEAVGEGGLAVAHAWLECRAIVGEGSRRRVGDAGGASVLLPVRNAEFKTTLEAVFFQASTYRDDLAKSRTMVDPLVAKLLSSHEPESRLIQTCSAPSRHLPALQYVKGACCLQVSPGYWCLAGCCRAAGDAGSIGAGHASCS</sequence>
<keyword evidence="2" id="KW-1185">Reference proteome</keyword>
<evidence type="ECO:0000313" key="2">
    <source>
        <dbReference type="Proteomes" id="UP001642464"/>
    </source>
</evidence>
<organism evidence="1 2">
    <name type="scientific">Durusdinium trenchii</name>
    <dbReference type="NCBI Taxonomy" id="1381693"/>
    <lineage>
        <taxon>Eukaryota</taxon>
        <taxon>Sar</taxon>
        <taxon>Alveolata</taxon>
        <taxon>Dinophyceae</taxon>
        <taxon>Suessiales</taxon>
        <taxon>Symbiodiniaceae</taxon>
        <taxon>Durusdinium</taxon>
    </lineage>
</organism>
<name>A0ABP0HN06_9DINO</name>
<comment type="caution">
    <text evidence="1">The sequence shown here is derived from an EMBL/GenBank/DDBJ whole genome shotgun (WGS) entry which is preliminary data.</text>
</comment>
<gene>
    <name evidence="1" type="ORF">SCF082_LOCUS2736</name>
</gene>
<reference evidence="1 2" key="1">
    <citation type="submission" date="2024-02" db="EMBL/GenBank/DDBJ databases">
        <authorList>
            <person name="Chen Y."/>
            <person name="Shah S."/>
            <person name="Dougan E. K."/>
            <person name="Thang M."/>
            <person name="Chan C."/>
        </authorList>
    </citation>
    <scope>NUCLEOTIDE SEQUENCE [LARGE SCALE GENOMIC DNA]</scope>
</reference>
<protein>
    <submittedName>
        <fullName evidence="1">Uncharacterized protein</fullName>
    </submittedName>
</protein>
<dbReference type="Proteomes" id="UP001642464">
    <property type="component" value="Unassembled WGS sequence"/>
</dbReference>